<keyword evidence="3" id="KW-1185">Reference proteome</keyword>
<proteinExistence type="predicted"/>
<gene>
    <name evidence="2" type="ORF">G9C98_004990</name>
</gene>
<reference evidence="2" key="1">
    <citation type="submission" date="2020-03" db="EMBL/GenBank/DDBJ databases">
        <authorList>
            <person name="Chebbi M.A."/>
            <person name="Drezen J.M."/>
        </authorList>
    </citation>
    <scope>NUCLEOTIDE SEQUENCE</scope>
    <source>
        <tissue evidence="2">Whole body</tissue>
    </source>
</reference>
<comment type="caution">
    <text evidence="2">The sequence shown here is derived from an EMBL/GenBank/DDBJ whole genome shotgun (WGS) entry which is preliminary data.</text>
</comment>
<evidence type="ECO:0000313" key="2">
    <source>
        <dbReference type="EMBL" id="KAG8042356.1"/>
    </source>
</evidence>
<dbReference type="AlphaFoldDB" id="A0A8J5R056"/>
<evidence type="ECO:0000256" key="1">
    <source>
        <dbReference type="SAM" id="SignalP"/>
    </source>
</evidence>
<feature type="signal peptide" evidence="1">
    <location>
        <begin position="1"/>
        <end position="18"/>
    </location>
</feature>
<dbReference type="EMBL" id="JAAOIC020000002">
    <property type="protein sequence ID" value="KAG8042356.1"/>
    <property type="molecule type" value="Genomic_DNA"/>
</dbReference>
<keyword evidence="1" id="KW-0732">Signal</keyword>
<protein>
    <submittedName>
        <fullName evidence="2">Uncharacterized protein</fullName>
    </submittedName>
</protein>
<organism evidence="2 3">
    <name type="scientific">Cotesia typhae</name>
    <dbReference type="NCBI Taxonomy" id="2053667"/>
    <lineage>
        <taxon>Eukaryota</taxon>
        <taxon>Metazoa</taxon>
        <taxon>Ecdysozoa</taxon>
        <taxon>Arthropoda</taxon>
        <taxon>Hexapoda</taxon>
        <taxon>Insecta</taxon>
        <taxon>Pterygota</taxon>
        <taxon>Neoptera</taxon>
        <taxon>Endopterygota</taxon>
        <taxon>Hymenoptera</taxon>
        <taxon>Apocrita</taxon>
        <taxon>Ichneumonoidea</taxon>
        <taxon>Braconidae</taxon>
        <taxon>Microgastrinae</taxon>
        <taxon>Cotesia</taxon>
    </lineage>
</organism>
<accession>A0A8J5R056</accession>
<reference evidence="2" key="2">
    <citation type="submission" date="2021-04" db="EMBL/GenBank/DDBJ databases">
        <title>Genome-wide patterns of bracovirus chromosomal integration into multiple host tissues during parasitism.</title>
        <authorList>
            <person name="Chebbi M.A.C."/>
        </authorList>
    </citation>
    <scope>NUCLEOTIDE SEQUENCE</scope>
    <source>
        <tissue evidence="2">Whole body</tissue>
    </source>
</reference>
<name>A0A8J5R056_9HYME</name>
<dbReference type="OrthoDB" id="7656984at2759"/>
<sequence>MKIQAIVVLSFVAFCVEGRFTATHTAHPQVPDSVRRYLAPELDCLLERQLCDSNTEITKHALPSYLQGNTSHFLINQRIRINTIFRNIKEFYPNEWRTIKSNYERTLDSRQKTELDNALTRKVFADYPIDDFTREVMRCFLEDQCNLIVPNLKIKMYEMAAYGRCSECTDNTMEWLFNIQNKLEQDQFDNFTRAIIAKERTFEKITQEKRIFDCLQYPSQTAIDCIQAVLLPPV</sequence>
<dbReference type="Proteomes" id="UP000729913">
    <property type="component" value="Unassembled WGS sequence"/>
</dbReference>
<evidence type="ECO:0000313" key="3">
    <source>
        <dbReference type="Proteomes" id="UP000729913"/>
    </source>
</evidence>
<feature type="chain" id="PRO_5035261407" evidence="1">
    <location>
        <begin position="19"/>
        <end position="234"/>
    </location>
</feature>